<gene>
    <name evidence="12" type="ORF">MVEN_02141400</name>
</gene>
<feature type="transmembrane region" description="Helical" evidence="10">
    <location>
        <begin position="464"/>
        <end position="484"/>
    </location>
</feature>
<evidence type="ECO:0000256" key="7">
    <source>
        <dbReference type="ARBA" id="ARBA00023136"/>
    </source>
</evidence>
<organism evidence="12 13">
    <name type="scientific">Mycena venus</name>
    <dbReference type="NCBI Taxonomy" id="2733690"/>
    <lineage>
        <taxon>Eukaryota</taxon>
        <taxon>Fungi</taxon>
        <taxon>Dikarya</taxon>
        <taxon>Basidiomycota</taxon>
        <taxon>Agaricomycotina</taxon>
        <taxon>Agaricomycetes</taxon>
        <taxon>Agaricomycetidae</taxon>
        <taxon>Agaricales</taxon>
        <taxon>Marasmiineae</taxon>
        <taxon>Mycenaceae</taxon>
        <taxon>Mycena</taxon>
    </lineage>
</organism>
<accession>A0A8H6X9P0</accession>
<keyword evidence="4" id="KW-1003">Cell membrane</keyword>
<dbReference type="InterPro" id="IPR020846">
    <property type="entry name" value="MFS_dom"/>
</dbReference>
<dbReference type="Pfam" id="PF07690">
    <property type="entry name" value="MFS_1"/>
    <property type="match status" value="1"/>
</dbReference>
<dbReference type="GO" id="GO:0022857">
    <property type="term" value="F:transmembrane transporter activity"/>
    <property type="evidence" value="ECO:0007669"/>
    <property type="project" value="InterPro"/>
</dbReference>
<feature type="transmembrane region" description="Helical" evidence="10">
    <location>
        <begin position="259"/>
        <end position="280"/>
    </location>
</feature>
<evidence type="ECO:0000259" key="11">
    <source>
        <dbReference type="PROSITE" id="PS50850"/>
    </source>
</evidence>
<dbReference type="PANTHER" id="PTHR23501:SF199">
    <property type="entry name" value="MFS EFFLUX TRANSPORTER INPD-RELATED"/>
    <property type="match status" value="1"/>
</dbReference>
<keyword evidence="13" id="KW-1185">Reference proteome</keyword>
<feature type="transmembrane region" description="Helical" evidence="10">
    <location>
        <begin position="219"/>
        <end position="239"/>
    </location>
</feature>
<dbReference type="FunFam" id="1.20.1250.20:FF:000489">
    <property type="entry name" value="MFS general substrate transporter"/>
    <property type="match status" value="1"/>
</dbReference>
<dbReference type="FunFam" id="1.20.1250.20:FF:000196">
    <property type="entry name" value="MFS toxin efflux pump (AflT)"/>
    <property type="match status" value="1"/>
</dbReference>
<dbReference type="InterPro" id="IPR011701">
    <property type="entry name" value="MFS"/>
</dbReference>
<keyword evidence="8" id="KW-0325">Glycoprotein</keyword>
<evidence type="ECO:0000256" key="3">
    <source>
        <dbReference type="ARBA" id="ARBA00022448"/>
    </source>
</evidence>
<evidence type="ECO:0000256" key="5">
    <source>
        <dbReference type="ARBA" id="ARBA00022692"/>
    </source>
</evidence>
<feature type="transmembrane region" description="Helical" evidence="10">
    <location>
        <begin position="160"/>
        <end position="181"/>
    </location>
</feature>
<feature type="transmembrane region" description="Helical" evidence="10">
    <location>
        <begin position="374"/>
        <end position="394"/>
    </location>
</feature>
<feature type="transmembrane region" description="Helical" evidence="10">
    <location>
        <begin position="332"/>
        <end position="354"/>
    </location>
</feature>
<feature type="transmembrane region" description="Helical" evidence="10">
    <location>
        <begin position="187"/>
        <end position="207"/>
    </location>
</feature>
<dbReference type="EMBL" id="JACAZI010000022">
    <property type="protein sequence ID" value="KAF7337043.1"/>
    <property type="molecule type" value="Genomic_DNA"/>
</dbReference>
<keyword evidence="7 10" id="KW-0472">Membrane</keyword>
<sequence length="571" mass="60180">MESNASTLSPATVPELKNKSSLTPSAETGGLSEKDGAPASFADESTPSTPAAFEPEYPEGVRLVLLTVALAISVLLVALDNTIISTAIPKITDHFNSLDDVGWYGSAYLLTSASFQLLWGRFYSFLAIKWVYIAAISIFEIGSLICAVSPTSSALIVGRAIAGVGCAGIFSGALIIISHSAPLDKRPMFTGILGSTYGVASIAGPLMGGAFADKVNWRWCFYINLPIGAITLFVMIFLFKSPHQDKGEVMGAKQRLQQFDPIGSVLIIAAAVCLLLALQWGGSTYPWRSGRIIALFVVFGMLTIVFIGVQGWKQDSGTVPPRILKQRSGWVSIWAGACFSFCQGATFFVFVFYVPIWFQAIKGVSAVKSGIDNLPMVLALVISMIGSGGATTAIGYYTPFMYLSTVCMAVGGGLLTTFKVNTGHARWIGYQVLVGIGCGAGMNQPVMAVQAVLDLKDVPTGTALVLFLQSIGGSVFVSIAQNVFENKLLSGIRQDVPSVDPTIVLRAGATSLKDAVAPALVDAVIVVYNKALVSAFYVGTAAACLSVVGTVAIEWKSVKAKAQPESATAKA</sequence>
<evidence type="ECO:0000256" key="8">
    <source>
        <dbReference type="ARBA" id="ARBA00023180"/>
    </source>
</evidence>
<evidence type="ECO:0000256" key="1">
    <source>
        <dbReference type="ARBA" id="ARBA00004651"/>
    </source>
</evidence>
<comment type="caution">
    <text evidence="12">The sequence shown here is derived from an EMBL/GenBank/DDBJ whole genome shotgun (WGS) entry which is preliminary data.</text>
</comment>
<proteinExistence type="inferred from homology"/>
<evidence type="ECO:0000256" key="4">
    <source>
        <dbReference type="ARBA" id="ARBA00022475"/>
    </source>
</evidence>
<dbReference type="Proteomes" id="UP000620124">
    <property type="component" value="Unassembled WGS sequence"/>
</dbReference>
<dbReference type="CDD" id="cd17502">
    <property type="entry name" value="MFS_Azr1_MDR_like"/>
    <property type="match status" value="1"/>
</dbReference>
<feature type="transmembrane region" description="Helical" evidence="10">
    <location>
        <begin position="292"/>
        <end position="312"/>
    </location>
</feature>
<protein>
    <submittedName>
        <fullName evidence="12">Major facilitator superfamily transporter</fullName>
    </submittedName>
</protein>
<dbReference type="PROSITE" id="PS50850">
    <property type="entry name" value="MFS"/>
    <property type="match status" value="1"/>
</dbReference>
<feature type="domain" description="Major facilitator superfamily (MFS) profile" evidence="11">
    <location>
        <begin position="66"/>
        <end position="558"/>
    </location>
</feature>
<comment type="similarity">
    <text evidence="2">Belongs to the major facilitator superfamily. TCR/Tet family.</text>
</comment>
<evidence type="ECO:0000256" key="9">
    <source>
        <dbReference type="SAM" id="MobiDB-lite"/>
    </source>
</evidence>
<dbReference type="PANTHER" id="PTHR23501">
    <property type="entry name" value="MAJOR FACILITATOR SUPERFAMILY"/>
    <property type="match status" value="1"/>
</dbReference>
<keyword evidence="3" id="KW-0813">Transport</keyword>
<reference evidence="12" key="1">
    <citation type="submission" date="2020-05" db="EMBL/GenBank/DDBJ databases">
        <title>Mycena genomes resolve the evolution of fungal bioluminescence.</title>
        <authorList>
            <person name="Tsai I.J."/>
        </authorList>
    </citation>
    <scope>NUCLEOTIDE SEQUENCE</scope>
    <source>
        <strain evidence="12">CCC161011</strain>
    </source>
</reference>
<feature type="transmembrane region" description="Helical" evidence="10">
    <location>
        <begin position="400"/>
        <end position="418"/>
    </location>
</feature>
<dbReference type="OrthoDB" id="10021397at2759"/>
<evidence type="ECO:0000256" key="6">
    <source>
        <dbReference type="ARBA" id="ARBA00022989"/>
    </source>
</evidence>
<evidence type="ECO:0000256" key="10">
    <source>
        <dbReference type="SAM" id="Phobius"/>
    </source>
</evidence>
<evidence type="ECO:0000256" key="2">
    <source>
        <dbReference type="ARBA" id="ARBA00007520"/>
    </source>
</evidence>
<dbReference type="SUPFAM" id="SSF103473">
    <property type="entry name" value="MFS general substrate transporter"/>
    <property type="match status" value="2"/>
</dbReference>
<dbReference type="Gene3D" id="1.20.1250.20">
    <property type="entry name" value="MFS general substrate transporter like domains"/>
    <property type="match status" value="1"/>
</dbReference>
<evidence type="ECO:0000313" key="13">
    <source>
        <dbReference type="Proteomes" id="UP000620124"/>
    </source>
</evidence>
<dbReference type="AlphaFoldDB" id="A0A8H6X9P0"/>
<keyword evidence="6 10" id="KW-1133">Transmembrane helix</keyword>
<feature type="transmembrane region" description="Helical" evidence="10">
    <location>
        <begin position="430"/>
        <end position="452"/>
    </location>
</feature>
<keyword evidence="5 10" id="KW-0812">Transmembrane</keyword>
<feature type="transmembrane region" description="Helical" evidence="10">
    <location>
        <begin position="125"/>
        <end position="148"/>
    </location>
</feature>
<dbReference type="GO" id="GO:0005886">
    <property type="term" value="C:plasma membrane"/>
    <property type="evidence" value="ECO:0007669"/>
    <property type="project" value="UniProtKB-SubCell"/>
</dbReference>
<name>A0A8H6X9P0_9AGAR</name>
<feature type="region of interest" description="Disordered" evidence="9">
    <location>
        <begin position="1"/>
        <end position="52"/>
    </location>
</feature>
<feature type="transmembrane region" description="Helical" evidence="10">
    <location>
        <begin position="101"/>
        <end position="119"/>
    </location>
</feature>
<dbReference type="InterPro" id="IPR036259">
    <property type="entry name" value="MFS_trans_sf"/>
</dbReference>
<comment type="subcellular location">
    <subcellularLocation>
        <location evidence="1">Cell membrane</location>
        <topology evidence="1">Multi-pass membrane protein</topology>
    </subcellularLocation>
</comment>
<dbReference type="FunFam" id="1.20.1720.10:FF:000012">
    <property type="entry name" value="MFS toxin efflux pump (AflT)"/>
    <property type="match status" value="1"/>
</dbReference>
<feature type="compositionally biased region" description="Polar residues" evidence="9">
    <location>
        <begin position="1"/>
        <end position="10"/>
    </location>
</feature>
<evidence type="ECO:0000313" key="12">
    <source>
        <dbReference type="EMBL" id="KAF7337043.1"/>
    </source>
</evidence>
<feature type="transmembrane region" description="Helical" evidence="10">
    <location>
        <begin position="63"/>
        <end position="89"/>
    </location>
</feature>